<organism evidence="1 2">
    <name type="scientific">Gigaspora margarita</name>
    <dbReference type="NCBI Taxonomy" id="4874"/>
    <lineage>
        <taxon>Eukaryota</taxon>
        <taxon>Fungi</taxon>
        <taxon>Fungi incertae sedis</taxon>
        <taxon>Mucoromycota</taxon>
        <taxon>Glomeromycotina</taxon>
        <taxon>Glomeromycetes</taxon>
        <taxon>Diversisporales</taxon>
        <taxon>Gigasporaceae</taxon>
        <taxon>Gigaspora</taxon>
    </lineage>
</organism>
<dbReference type="Proteomes" id="UP000789901">
    <property type="component" value="Unassembled WGS sequence"/>
</dbReference>
<sequence length="309" mass="36716">TKEGYGSFSNRRLQLQMWKHQSFKLFRNFEQANIYSVAKHFKIKQATWSRAEKQNSAIKIVPQNNYKYKKAKKEKKMIINAIQESSIEVIPRSKRWCKEFYAFSKQITKLHVALKETNKLVRMLKKKEVLFLKVLNKTINKINKLAEVHIDKLEQIDIQGIQIEYMVRRIKQYQIVIHKAKNIENNIEQREKINQHINRRIRNFKENTKKMIDSILESESGLKKATGPLNISNKMLRHLSEKVLENIIVVFNKYLMIKGVPTEWKRNKTNNSLLNIEETNIQQSTKLDKTNNSYRAHKEIVYKNSNKMA</sequence>
<dbReference type="EMBL" id="CAJVQB010087435">
    <property type="protein sequence ID" value="CAG8847396.1"/>
    <property type="molecule type" value="Genomic_DNA"/>
</dbReference>
<reference evidence="1 2" key="1">
    <citation type="submission" date="2021-06" db="EMBL/GenBank/DDBJ databases">
        <authorList>
            <person name="Kallberg Y."/>
            <person name="Tangrot J."/>
            <person name="Rosling A."/>
        </authorList>
    </citation>
    <scope>NUCLEOTIDE SEQUENCE [LARGE SCALE GENOMIC DNA]</scope>
    <source>
        <strain evidence="1 2">120-4 pot B 10/14</strain>
    </source>
</reference>
<evidence type="ECO:0000313" key="1">
    <source>
        <dbReference type="EMBL" id="CAG8847396.1"/>
    </source>
</evidence>
<feature type="non-terminal residue" evidence="1">
    <location>
        <position position="1"/>
    </location>
</feature>
<keyword evidence="2" id="KW-1185">Reference proteome</keyword>
<protein>
    <submittedName>
        <fullName evidence="1">37206_t:CDS:1</fullName>
    </submittedName>
</protein>
<feature type="non-terminal residue" evidence="1">
    <location>
        <position position="309"/>
    </location>
</feature>
<comment type="caution">
    <text evidence="1">The sequence shown here is derived from an EMBL/GenBank/DDBJ whole genome shotgun (WGS) entry which is preliminary data.</text>
</comment>
<accession>A0ABN7X3Q9</accession>
<name>A0ABN7X3Q9_GIGMA</name>
<gene>
    <name evidence="1" type="ORF">GMARGA_LOCUS38647</name>
</gene>
<evidence type="ECO:0000313" key="2">
    <source>
        <dbReference type="Proteomes" id="UP000789901"/>
    </source>
</evidence>
<proteinExistence type="predicted"/>